<dbReference type="PROSITE" id="PS51898">
    <property type="entry name" value="TYR_RECOMBINASE"/>
    <property type="match status" value="1"/>
</dbReference>
<protein>
    <submittedName>
        <fullName evidence="4">Tyrosine-type recombinase/integrase</fullName>
    </submittedName>
</protein>
<sequence>MTGIIYDIKTKTIKHFTYRKPSVFIDENGEPQYDYSLNKDNHTHIKKVIFLSLVGYEKVKKLDENDKPIKDEQGNPMFVKGSLVSYEPMDYVNEFILAKHVVDDKEDAQQASKALANFFRFVLDAQTKWDDKYDNEDFDPLIDPPRPAWDSFSPRKNLRVTTMYRNAVQKTTLDGTGLAKTTAMSYVRSMIDFYKYHLRQGMRFNHPPFEFETCLIDIENSGTSMNAYKRKEVQTTDLRLSFAKSKKNDGGKLPNARRELKPLNKSEWKEIKNILVQTRRVLKNVKGEEKLVSLPEEYCLLFRLLRYTGLRKEEGASLHLGQVICPDVKDVMLRLGVGDQYGSLTKDPTGSYSNKSRRTIIPSSLMLELYEYSHSKRYQKRFEKFRKRCLTEREVGNDAYFDGVDGVDESKQYLFISNSGVPFFKKLEEINTRWNEVRKTAGVNLVNDIDAVVHNLRATFAVSIFRALLKKMNADDALARVSALLGHEDLSTTLLYLNIAQEHPTGDEIWEDVLDYLCVFDEENELDNLPKVEKTHKNEASL</sequence>
<evidence type="ECO:0000256" key="2">
    <source>
        <dbReference type="ARBA" id="ARBA00023172"/>
    </source>
</evidence>
<evidence type="ECO:0000313" key="5">
    <source>
        <dbReference type="Proteomes" id="UP001569151"/>
    </source>
</evidence>
<keyword evidence="2" id="KW-0233">DNA recombination</keyword>
<dbReference type="RefSeq" id="WP_371720593.1">
    <property type="nucleotide sequence ID" value="NZ_JBGOOF010000076.1"/>
</dbReference>
<feature type="domain" description="Tyr recombinase" evidence="3">
    <location>
        <begin position="258"/>
        <end position="515"/>
    </location>
</feature>
<comment type="caution">
    <text evidence="4">The sequence shown here is derived from an EMBL/GenBank/DDBJ whole genome shotgun (WGS) entry which is preliminary data.</text>
</comment>
<evidence type="ECO:0000259" key="3">
    <source>
        <dbReference type="PROSITE" id="PS51898"/>
    </source>
</evidence>
<gene>
    <name evidence="4" type="ORF">ACED39_23945</name>
</gene>
<reference evidence="4 5" key="1">
    <citation type="submission" date="2024-06" db="EMBL/GenBank/DDBJ databases">
        <authorList>
            <person name="Steensen K."/>
            <person name="Seneca J."/>
            <person name="Bartlau N."/>
            <person name="Yu A.X."/>
            <person name="Polz M.F."/>
        </authorList>
    </citation>
    <scope>NUCLEOTIDE SEQUENCE [LARGE SCALE GENOMIC DNA]</scope>
    <source>
        <strain evidence="4 5">1F146</strain>
    </source>
</reference>
<dbReference type="Proteomes" id="UP001569151">
    <property type="component" value="Unassembled WGS sequence"/>
</dbReference>
<dbReference type="EMBL" id="JBGOOS010000081">
    <property type="protein sequence ID" value="MEZ8211808.1"/>
    <property type="molecule type" value="Genomic_DNA"/>
</dbReference>
<keyword evidence="1" id="KW-0229">DNA integration</keyword>
<evidence type="ECO:0000256" key="1">
    <source>
        <dbReference type="ARBA" id="ARBA00022908"/>
    </source>
</evidence>
<dbReference type="SUPFAM" id="SSF56349">
    <property type="entry name" value="DNA breaking-rejoining enzymes"/>
    <property type="match status" value="1"/>
</dbReference>
<accession>A0ABV4MQF7</accession>
<dbReference type="InterPro" id="IPR011010">
    <property type="entry name" value="DNA_brk_join_enz"/>
</dbReference>
<dbReference type="InterPro" id="IPR050090">
    <property type="entry name" value="Tyrosine_recombinase_XerCD"/>
</dbReference>
<dbReference type="PANTHER" id="PTHR30349:SF64">
    <property type="entry name" value="PROPHAGE INTEGRASE INTD-RELATED"/>
    <property type="match status" value="1"/>
</dbReference>
<dbReference type="Gene3D" id="1.10.443.10">
    <property type="entry name" value="Intergrase catalytic core"/>
    <property type="match status" value="1"/>
</dbReference>
<dbReference type="CDD" id="cd00397">
    <property type="entry name" value="DNA_BRE_C"/>
    <property type="match status" value="1"/>
</dbReference>
<dbReference type="InterPro" id="IPR013762">
    <property type="entry name" value="Integrase-like_cat_sf"/>
</dbReference>
<dbReference type="PANTHER" id="PTHR30349">
    <property type="entry name" value="PHAGE INTEGRASE-RELATED"/>
    <property type="match status" value="1"/>
</dbReference>
<dbReference type="InterPro" id="IPR002104">
    <property type="entry name" value="Integrase_catalytic"/>
</dbReference>
<organism evidence="4 5">
    <name type="scientific">Vibrio bivalvicida</name>
    <dbReference type="NCBI Taxonomy" id="1276888"/>
    <lineage>
        <taxon>Bacteria</taxon>
        <taxon>Pseudomonadati</taxon>
        <taxon>Pseudomonadota</taxon>
        <taxon>Gammaproteobacteria</taxon>
        <taxon>Vibrionales</taxon>
        <taxon>Vibrionaceae</taxon>
        <taxon>Vibrio</taxon>
        <taxon>Vibrio oreintalis group</taxon>
    </lineage>
</organism>
<proteinExistence type="predicted"/>
<keyword evidence="5" id="KW-1185">Reference proteome</keyword>
<dbReference type="Pfam" id="PF00589">
    <property type="entry name" value="Phage_integrase"/>
    <property type="match status" value="1"/>
</dbReference>
<name>A0ABV4MQF7_9VIBR</name>
<evidence type="ECO:0000313" key="4">
    <source>
        <dbReference type="EMBL" id="MEZ8211808.1"/>
    </source>
</evidence>